<organism evidence="1 2">
    <name type="scientific">Marasmius tenuissimus</name>
    <dbReference type="NCBI Taxonomy" id="585030"/>
    <lineage>
        <taxon>Eukaryota</taxon>
        <taxon>Fungi</taxon>
        <taxon>Dikarya</taxon>
        <taxon>Basidiomycota</taxon>
        <taxon>Agaricomycotina</taxon>
        <taxon>Agaricomycetes</taxon>
        <taxon>Agaricomycetidae</taxon>
        <taxon>Agaricales</taxon>
        <taxon>Marasmiineae</taxon>
        <taxon>Marasmiaceae</taxon>
        <taxon>Marasmius</taxon>
    </lineage>
</organism>
<gene>
    <name evidence="1" type="ORF">AAF712_014207</name>
</gene>
<dbReference type="EMBL" id="JBBXMP010000251">
    <property type="protein sequence ID" value="KAL0059076.1"/>
    <property type="molecule type" value="Genomic_DNA"/>
</dbReference>
<accession>A0ABR2ZBP9</accession>
<keyword evidence="2" id="KW-1185">Reference proteome</keyword>
<reference evidence="1 2" key="1">
    <citation type="submission" date="2024-05" db="EMBL/GenBank/DDBJ databases">
        <title>A draft genome resource for the thread blight pathogen Marasmius tenuissimus strain MS-2.</title>
        <authorList>
            <person name="Yulfo-Soto G.E."/>
            <person name="Baruah I.K."/>
            <person name="Amoako-Attah I."/>
            <person name="Bukari Y."/>
            <person name="Meinhardt L.W."/>
            <person name="Bailey B.A."/>
            <person name="Cohen S.P."/>
        </authorList>
    </citation>
    <scope>NUCLEOTIDE SEQUENCE [LARGE SCALE GENOMIC DNA]</scope>
    <source>
        <strain evidence="1 2">MS-2</strain>
    </source>
</reference>
<sequence>MDSQNQFLCYNDCRVRQSDIVDAPTADHFHDSTGMGGLIPPKYLQVGVERLLDQCYKPFKDLFAREGFERGMQVLRRYDQHSARSFMLTEFNVTDGNFVLQKEAYPPSVINWLERMSTGTGLLDMVFSEMVLDDLQFDYPGAAIVDSGGDAPASNTVRGTR</sequence>
<evidence type="ECO:0000313" key="1">
    <source>
        <dbReference type="EMBL" id="KAL0059076.1"/>
    </source>
</evidence>
<name>A0ABR2ZBP9_9AGAR</name>
<evidence type="ECO:0000313" key="2">
    <source>
        <dbReference type="Proteomes" id="UP001437256"/>
    </source>
</evidence>
<dbReference type="Proteomes" id="UP001437256">
    <property type="component" value="Unassembled WGS sequence"/>
</dbReference>
<proteinExistence type="predicted"/>
<comment type="caution">
    <text evidence="1">The sequence shown here is derived from an EMBL/GenBank/DDBJ whole genome shotgun (WGS) entry which is preliminary data.</text>
</comment>
<protein>
    <submittedName>
        <fullName evidence="1">Uncharacterized protein</fullName>
    </submittedName>
</protein>